<name>A0AAV9JWK8_9PEZI</name>
<protein>
    <submittedName>
        <fullName evidence="2">Uncharacterized protein</fullName>
    </submittedName>
</protein>
<dbReference type="AlphaFoldDB" id="A0AAV9JWK8"/>
<comment type="caution">
    <text evidence="2">The sequence shown here is derived from an EMBL/GenBank/DDBJ whole genome shotgun (WGS) entry which is preliminary data.</text>
</comment>
<gene>
    <name evidence="2" type="ORF">LTR36_002980</name>
</gene>
<evidence type="ECO:0000256" key="1">
    <source>
        <dbReference type="SAM" id="MobiDB-lite"/>
    </source>
</evidence>
<sequence>MSTGQTQRETVAKSTQLTWVAYDPDKDVERTATNIAPQGSVSVRRHAALVSAAARKATIAKNNSIMHQRQQRRRRKPPSSEQQESNRVPKARAKAAKAGVLGRSRIGLLEIAFDKVSSSDLATYVSSLLRSPPIGLQQPSMSLKAIRTQLLDAFTNSSTLFQAALFMSGTHSNTCGLPPSALHADMGTGMILLRGATMDAIQTAVVAENGSGTTSVAIALLAAWERRYGDRQSYEIHVRAWQTMSLCPGALEVNSIATLADLTLEGFREGLNERSTTTTSSLLPESRIGARRYPASLPPGFMVFSADRPEAMSLLHLVAQDATHVPGAVDAPARMRKVCVENMAWGASHSISCETMPAHEDSWDQAELNALYHVRAACISINGVILQATLDAHGMELGMDLAAGLAIHTESCKHLRSEALMGTKYQEVAIWARFIMCAISREPSTDRLLRSFLQLQGVRSWNQLGLLLERHLYPVPLLEMMSHKLYNQLNSGQIDQLVHR</sequence>
<dbReference type="EMBL" id="JAVFHQ010000002">
    <property type="protein sequence ID" value="KAK4550013.1"/>
    <property type="molecule type" value="Genomic_DNA"/>
</dbReference>
<organism evidence="2 3">
    <name type="scientific">Oleoguttula mirabilis</name>
    <dbReference type="NCBI Taxonomy" id="1507867"/>
    <lineage>
        <taxon>Eukaryota</taxon>
        <taxon>Fungi</taxon>
        <taxon>Dikarya</taxon>
        <taxon>Ascomycota</taxon>
        <taxon>Pezizomycotina</taxon>
        <taxon>Dothideomycetes</taxon>
        <taxon>Dothideomycetidae</taxon>
        <taxon>Mycosphaerellales</taxon>
        <taxon>Teratosphaeriaceae</taxon>
        <taxon>Oleoguttula</taxon>
    </lineage>
</organism>
<evidence type="ECO:0000313" key="3">
    <source>
        <dbReference type="Proteomes" id="UP001324427"/>
    </source>
</evidence>
<accession>A0AAV9JWK8</accession>
<keyword evidence="3" id="KW-1185">Reference proteome</keyword>
<proteinExistence type="predicted"/>
<reference evidence="2 3" key="1">
    <citation type="submission" date="2021-11" db="EMBL/GenBank/DDBJ databases">
        <title>Black yeast isolated from Biological Soil Crust.</title>
        <authorList>
            <person name="Kurbessoian T."/>
        </authorList>
    </citation>
    <scope>NUCLEOTIDE SEQUENCE [LARGE SCALE GENOMIC DNA]</scope>
    <source>
        <strain evidence="2 3">CCFEE 5522</strain>
    </source>
</reference>
<dbReference type="Proteomes" id="UP001324427">
    <property type="component" value="Unassembled WGS sequence"/>
</dbReference>
<feature type="region of interest" description="Disordered" evidence="1">
    <location>
        <begin position="59"/>
        <end position="96"/>
    </location>
</feature>
<evidence type="ECO:0000313" key="2">
    <source>
        <dbReference type="EMBL" id="KAK4550013.1"/>
    </source>
</evidence>